<feature type="region of interest" description="Disordered" evidence="2">
    <location>
        <begin position="1"/>
        <end position="83"/>
    </location>
</feature>
<dbReference type="InterPro" id="IPR050797">
    <property type="entry name" value="Carb_Metab_Trans_Reg"/>
</dbReference>
<dbReference type="GO" id="GO:0008270">
    <property type="term" value="F:zinc ion binding"/>
    <property type="evidence" value="ECO:0007669"/>
    <property type="project" value="InterPro"/>
</dbReference>
<dbReference type="SMART" id="SM00906">
    <property type="entry name" value="Fungal_trans"/>
    <property type="match status" value="1"/>
</dbReference>
<evidence type="ECO:0000256" key="2">
    <source>
        <dbReference type="SAM" id="MobiDB-lite"/>
    </source>
</evidence>
<dbReference type="GO" id="GO:0005634">
    <property type="term" value="C:nucleus"/>
    <property type="evidence" value="ECO:0007669"/>
    <property type="project" value="TreeGrafter"/>
</dbReference>
<dbReference type="Pfam" id="PF04082">
    <property type="entry name" value="Fungal_trans"/>
    <property type="match status" value="1"/>
</dbReference>
<dbReference type="GO" id="GO:0003677">
    <property type="term" value="F:DNA binding"/>
    <property type="evidence" value="ECO:0007669"/>
    <property type="project" value="InterPro"/>
</dbReference>
<comment type="caution">
    <text evidence="4">The sequence shown here is derived from an EMBL/GenBank/DDBJ whole genome shotgun (WGS) entry which is preliminary data.</text>
</comment>
<dbReference type="GO" id="GO:0001080">
    <property type="term" value="P:nitrogen catabolite activation of transcription from RNA polymerase II promoter"/>
    <property type="evidence" value="ECO:0007669"/>
    <property type="project" value="TreeGrafter"/>
</dbReference>
<feature type="compositionally biased region" description="Low complexity" evidence="2">
    <location>
        <begin position="16"/>
        <end position="26"/>
    </location>
</feature>
<dbReference type="EMBL" id="JAFIMR010000075">
    <property type="protein sequence ID" value="KAI1849581.1"/>
    <property type="molecule type" value="Genomic_DNA"/>
</dbReference>
<evidence type="ECO:0000259" key="3">
    <source>
        <dbReference type="SMART" id="SM00906"/>
    </source>
</evidence>
<organism evidence="4 5">
    <name type="scientific">Neoarthrinium moseri</name>
    <dbReference type="NCBI Taxonomy" id="1658444"/>
    <lineage>
        <taxon>Eukaryota</taxon>
        <taxon>Fungi</taxon>
        <taxon>Dikarya</taxon>
        <taxon>Ascomycota</taxon>
        <taxon>Pezizomycotina</taxon>
        <taxon>Sordariomycetes</taxon>
        <taxon>Xylariomycetidae</taxon>
        <taxon>Amphisphaeriales</taxon>
        <taxon>Apiosporaceae</taxon>
        <taxon>Neoarthrinium</taxon>
    </lineage>
</organism>
<proteinExistence type="predicted"/>
<reference evidence="4" key="1">
    <citation type="submission" date="2021-03" db="EMBL/GenBank/DDBJ databases">
        <title>Revisited historic fungal species revealed as producer of novel bioactive compounds through whole genome sequencing and comparative genomics.</title>
        <authorList>
            <person name="Vignolle G.A."/>
            <person name="Hochenegger N."/>
            <person name="Mach R.L."/>
            <person name="Mach-Aigner A.R."/>
            <person name="Javad Rahimi M."/>
            <person name="Salim K.A."/>
            <person name="Chan C.M."/>
            <person name="Lim L.B.L."/>
            <person name="Cai F."/>
            <person name="Druzhinina I.S."/>
            <person name="U'Ren J.M."/>
            <person name="Derntl C."/>
        </authorList>
    </citation>
    <scope>NUCLEOTIDE SEQUENCE</scope>
    <source>
        <strain evidence="4">TUCIM 5799</strain>
    </source>
</reference>
<evidence type="ECO:0000313" key="5">
    <source>
        <dbReference type="Proteomes" id="UP000829685"/>
    </source>
</evidence>
<dbReference type="PANTHER" id="PTHR31668:SF10">
    <property type="entry name" value="ZN(II)2CYS6 TRANSCRIPTION FACTOR (EUROFUNG)"/>
    <property type="match status" value="1"/>
</dbReference>
<name>A0A9P9W8Q6_9PEZI</name>
<dbReference type="CDD" id="cd12148">
    <property type="entry name" value="fungal_TF_MHR"/>
    <property type="match status" value="1"/>
</dbReference>
<dbReference type="GO" id="GO:0006351">
    <property type="term" value="P:DNA-templated transcription"/>
    <property type="evidence" value="ECO:0007669"/>
    <property type="project" value="InterPro"/>
</dbReference>
<dbReference type="PANTHER" id="PTHR31668">
    <property type="entry name" value="GLUCOSE TRANSPORT TRANSCRIPTION REGULATOR RGT1-RELATED-RELATED"/>
    <property type="match status" value="1"/>
</dbReference>
<dbReference type="AlphaFoldDB" id="A0A9P9W8Q6"/>
<accession>A0A9P9W8Q6</accession>
<feature type="domain" description="Xylanolytic transcriptional activator regulatory" evidence="3">
    <location>
        <begin position="257"/>
        <end position="330"/>
    </location>
</feature>
<gene>
    <name evidence="4" type="ORF">JX265_013587</name>
</gene>
<keyword evidence="1" id="KW-0539">Nucleus</keyword>
<feature type="compositionally biased region" description="Polar residues" evidence="2">
    <location>
        <begin position="35"/>
        <end position="49"/>
    </location>
</feature>
<dbReference type="InterPro" id="IPR007219">
    <property type="entry name" value="XnlR_reg_dom"/>
</dbReference>
<evidence type="ECO:0000313" key="4">
    <source>
        <dbReference type="EMBL" id="KAI1849581.1"/>
    </source>
</evidence>
<protein>
    <recommendedName>
        <fullName evidence="3">Xylanolytic transcriptional activator regulatory domain-containing protein</fullName>
    </recommendedName>
</protein>
<dbReference type="Proteomes" id="UP000829685">
    <property type="component" value="Unassembled WGS sequence"/>
</dbReference>
<keyword evidence="5" id="KW-1185">Reference proteome</keyword>
<evidence type="ECO:0000256" key="1">
    <source>
        <dbReference type="ARBA" id="ARBA00023242"/>
    </source>
</evidence>
<sequence>MSAPEVEIPSRRRPASSRSALAASSPVTAQDDRSAVSNINESSPPTGNTWAELRRAEKDCQPTPLSADDAEQENPHIVGPANTSDSQVLADYLSIISSSNGGVRMVRPVPASRSKPVLFATVKKRPIGMDNSPNPSQQKLHFIEKLLEPCIDQLIDLYFDKVNICLPLLDLESFKKQHRDAKEKISPALLSCLYAHTLVYWRFSPQLRQYRPPDIRFIWNLANEALYSELHLSPGISTITALLLNIGGRPTTSLIGNGVQLGAAVSLAHSLGLNRDPLPWDIPEAEKFLRMKIWWSLLIHDKWSSLAYGTPSHIQRTQYDVPSPSAAYLQQHGGATGAANAVSVFVALFDLTTNVLDYYLQHLYRVDRERCGVIGNLEFKLNRWVETLGADVRRIITRGTHLDLPGAANLRLAYLSTQLLLRRLELEDDREKHDADSDMLANRYMQVRITAEQIVLLVQDLRETNLGDFWLPVSNFVFPSTTTFLLRCALETESSQLGLAQSSSLRLAWDLIVALRSHKDAYGWDLGDVCLAQHAEIIERLMLPYSTTSAPSMPWPELQEMAIPDASFIDQLFPSLWGTFNSSVV</sequence>